<dbReference type="EMBL" id="JAGYWB010000011">
    <property type="protein sequence ID" value="KAI0504121.1"/>
    <property type="molecule type" value="Genomic_DNA"/>
</dbReference>
<evidence type="ECO:0000259" key="3">
    <source>
        <dbReference type="Pfam" id="PF14432"/>
    </source>
</evidence>
<evidence type="ECO:0000313" key="4">
    <source>
        <dbReference type="EMBL" id="KAI0504121.1"/>
    </source>
</evidence>
<dbReference type="InterPro" id="IPR002885">
    <property type="entry name" value="PPR_rpt"/>
</dbReference>
<protein>
    <recommendedName>
        <fullName evidence="3">DYW domain-containing protein</fullName>
    </recommendedName>
</protein>
<evidence type="ECO:0000256" key="1">
    <source>
        <dbReference type="ARBA" id="ARBA00022737"/>
    </source>
</evidence>
<dbReference type="AlphaFoldDB" id="A0A8T3B4X1"/>
<feature type="repeat" description="PPR" evidence="2">
    <location>
        <begin position="337"/>
        <end position="371"/>
    </location>
</feature>
<dbReference type="SMR" id="A0A8T3B4X1"/>
<sequence length="648" mass="71214">MPSSSSLFQTIQPLQAAITINSASSCKTYPWNVRLRELADGGFHRQALALFHLMLVPPNPRPDAFSLPSPLRSAAALSLPFTVYNLHSFALKSGHLPGDAFVISSLLSAYARLSLLPLSHALLHEISAPDSPTPIPTLVVCFNSIISGHAFPSSEPLSFFNRMRHSDLPFNSITLLALIPVSPPASISSLHALTVFAGFNFDSAVTNCIITAYAKTGDIDVARQVFDEMPKPRELISWNALISGCSQNGLGYRVLDLFDEMERSGEAEPDPVTIVGVLSSCANLGAHAFGLKVERYIEKIPSFSSNTFLKNALINMHARCGDLARASKIFDGMPDKSLVSWTAIISGFGIHGHGEAALNLFDIMLSEGLRPDGVLMVSVLSACSHSGLTKAGIQYFLNMQSAYGVQPRPEHYACMVDLLGRSGLLKKAVELISSMPMEPDGAVWGSLLSSCKIHKNTEFGEMAFQHVVELEPDNVGYYVLMSNIYLDSGRLDGVARIRAMMKTRGLRKDPGCSYMEHMGKVHLFLADDHSHLQAKSIYDMLARLENLVMEENCGVVKANLDNKFVGKGRNMRKSKIFGTHSEKLAIAFGMLNTEPGREIVVIKNLRVCEDCHLFIKLVSKIANRRFVVRDATRYHHFEGGYCSCKDYW</sequence>
<reference evidence="4" key="1">
    <citation type="journal article" date="2022" name="Front. Genet.">
        <title>Chromosome-Scale Assembly of the Dendrobium nobile Genome Provides Insights Into the Molecular Mechanism of the Biosynthesis of the Medicinal Active Ingredient of Dendrobium.</title>
        <authorList>
            <person name="Xu Q."/>
            <person name="Niu S.-C."/>
            <person name="Li K.-L."/>
            <person name="Zheng P.-J."/>
            <person name="Zhang X.-J."/>
            <person name="Jia Y."/>
            <person name="Liu Y."/>
            <person name="Niu Y.-X."/>
            <person name="Yu L.-H."/>
            <person name="Chen D.-F."/>
            <person name="Zhang G.-Q."/>
        </authorList>
    </citation>
    <scope>NUCLEOTIDE SEQUENCE</scope>
    <source>
        <tissue evidence="4">Leaf</tissue>
    </source>
</reference>
<organism evidence="4 5">
    <name type="scientific">Dendrobium nobile</name>
    <name type="common">Orchid</name>
    <dbReference type="NCBI Taxonomy" id="94219"/>
    <lineage>
        <taxon>Eukaryota</taxon>
        <taxon>Viridiplantae</taxon>
        <taxon>Streptophyta</taxon>
        <taxon>Embryophyta</taxon>
        <taxon>Tracheophyta</taxon>
        <taxon>Spermatophyta</taxon>
        <taxon>Magnoliopsida</taxon>
        <taxon>Liliopsida</taxon>
        <taxon>Asparagales</taxon>
        <taxon>Orchidaceae</taxon>
        <taxon>Epidendroideae</taxon>
        <taxon>Malaxideae</taxon>
        <taxon>Dendrobiinae</taxon>
        <taxon>Dendrobium</taxon>
    </lineage>
</organism>
<dbReference type="InterPro" id="IPR032867">
    <property type="entry name" value="DYW_dom"/>
</dbReference>
<evidence type="ECO:0000313" key="5">
    <source>
        <dbReference type="Proteomes" id="UP000829196"/>
    </source>
</evidence>
<dbReference type="Pfam" id="PF14432">
    <property type="entry name" value="DYW_deaminase"/>
    <property type="match status" value="1"/>
</dbReference>
<dbReference type="Gene3D" id="1.25.40.10">
    <property type="entry name" value="Tetratricopeptide repeat domain"/>
    <property type="match status" value="4"/>
</dbReference>
<proteinExistence type="predicted"/>
<dbReference type="InterPro" id="IPR011990">
    <property type="entry name" value="TPR-like_helical_dom_sf"/>
</dbReference>
<dbReference type="PANTHER" id="PTHR47926">
    <property type="entry name" value="PENTATRICOPEPTIDE REPEAT-CONTAINING PROTEIN"/>
    <property type="match status" value="1"/>
</dbReference>
<keyword evidence="5" id="KW-1185">Reference proteome</keyword>
<dbReference type="GO" id="GO:0008270">
    <property type="term" value="F:zinc ion binding"/>
    <property type="evidence" value="ECO:0007669"/>
    <property type="project" value="InterPro"/>
</dbReference>
<feature type="domain" description="DYW" evidence="3">
    <location>
        <begin position="572"/>
        <end position="648"/>
    </location>
</feature>
<dbReference type="GO" id="GO:0003723">
    <property type="term" value="F:RNA binding"/>
    <property type="evidence" value="ECO:0007669"/>
    <property type="project" value="InterPro"/>
</dbReference>
<accession>A0A8T3B4X1</accession>
<dbReference type="FunFam" id="1.25.40.10:FF:000090">
    <property type="entry name" value="Pentatricopeptide repeat-containing protein, chloroplastic"/>
    <property type="match status" value="1"/>
</dbReference>
<dbReference type="OrthoDB" id="1487578at2759"/>
<dbReference type="GO" id="GO:0009451">
    <property type="term" value="P:RNA modification"/>
    <property type="evidence" value="ECO:0007669"/>
    <property type="project" value="InterPro"/>
</dbReference>
<dbReference type="PROSITE" id="PS51375">
    <property type="entry name" value="PPR"/>
    <property type="match status" value="3"/>
</dbReference>
<gene>
    <name evidence="4" type="ORF">KFK09_015069</name>
</gene>
<name>A0A8T3B4X1_DENNO</name>
<dbReference type="InterPro" id="IPR046960">
    <property type="entry name" value="PPR_At4g14850-like_plant"/>
</dbReference>
<dbReference type="Pfam" id="PF01535">
    <property type="entry name" value="PPR"/>
    <property type="match status" value="5"/>
</dbReference>
<evidence type="ECO:0000256" key="2">
    <source>
        <dbReference type="PROSITE-ProRule" id="PRU00708"/>
    </source>
</evidence>
<dbReference type="NCBIfam" id="TIGR00756">
    <property type="entry name" value="PPR"/>
    <property type="match status" value="3"/>
</dbReference>
<feature type="repeat" description="PPR" evidence="2">
    <location>
        <begin position="202"/>
        <end position="232"/>
    </location>
</feature>
<dbReference type="PANTHER" id="PTHR47926:SF503">
    <property type="entry name" value="PENTATRICOPEPTIDE REPEAT-CONTAINING PROTEIN"/>
    <property type="match status" value="1"/>
</dbReference>
<keyword evidence="1" id="KW-0677">Repeat</keyword>
<feature type="repeat" description="PPR" evidence="2">
    <location>
        <begin position="234"/>
        <end position="268"/>
    </location>
</feature>
<dbReference type="InterPro" id="IPR046848">
    <property type="entry name" value="E_motif"/>
</dbReference>
<dbReference type="Pfam" id="PF20431">
    <property type="entry name" value="E_motif"/>
    <property type="match status" value="1"/>
</dbReference>
<dbReference type="Proteomes" id="UP000829196">
    <property type="component" value="Unassembled WGS sequence"/>
</dbReference>
<comment type="caution">
    <text evidence="4">The sequence shown here is derived from an EMBL/GenBank/DDBJ whole genome shotgun (WGS) entry which is preliminary data.</text>
</comment>